<dbReference type="InterPro" id="IPR000795">
    <property type="entry name" value="T_Tr_GTP-bd_dom"/>
</dbReference>
<dbReference type="GO" id="GO:0003924">
    <property type="term" value="F:GTPase activity"/>
    <property type="evidence" value="ECO:0007669"/>
    <property type="project" value="InterPro"/>
</dbReference>
<gene>
    <name evidence="3" type="ORF">SO802_015842</name>
</gene>
<dbReference type="GO" id="GO:0005739">
    <property type="term" value="C:mitochondrion"/>
    <property type="evidence" value="ECO:0007669"/>
    <property type="project" value="TreeGrafter"/>
</dbReference>
<keyword evidence="4" id="KW-1185">Reference proteome</keyword>
<evidence type="ECO:0000313" key="4">
    <source>
        <dbReference type="Proteomes" id="UP001459277"/>
    </source>
</evidence>
<dbReference type="PANTHER" id="PTHR43512:SF7">
    <property type="entry name" value="TRANSLATION FACTOR GUF1, MITOCHONDRIAL"/>
    <property type="match status" value="1"/>
</dbReference>
<dbReference type="AlphaFoldDB" id="A0AAW2D053"/>
<reference evidence="3 4" key="1">
    <citation type="submission" date="2024-01" db="EMBL/GenBank/DDBJ databases">
        <title>A telomere-to-telomere, gap-free genome of sweet tea (Lithocarpus litseifolius).</title>
        <authorList>
            <person name="Zhou J."/>
        </authorList>
    </citation>
    <scope>NUCLEOTIDE SEQUENCE [LARGE SCALE GENOMIC DNA]</scope>
    <source>
        <strain evidence="3">Zhou-2022a</strain>
        <tissue evidence="3">Leaf</tissue>
    </source>
</reference>
<dbReference type="EMBL" id="JAZDWU010000005">
    <property type="protein sequence ID" value="KAL0002061.1"/>
    <property type="molecule type" value="Genomic_DNA"/>
</dbReference>
<evidence type="ECO:0000259" key="2">
    <source>
        <dbReference type="Pfam" id="PF00009"/>
    </source>
</evidence>
<evidence type="ECO:0000313" key="3">
    <source>
        <dbReference type="EMBL" id="KAL0002061.1"/>
    </source>
</evidence>
<dbReference type="InterPro" id="IPR006297">
    <property type="entry name" value="EF-4"/>
</dbReference>
<dbReference type="Proteomes" id="UP001459277">
    <property type="component" value="Unassembled WGS sequence"/>
</dbReference>
<dbReference type="SUPFAM" id="SSF52540">
    <property type="entry name" value="P-loop containing nucleoside triphosphate hydrolases"/>
    <property type="match status" value="1"/>
</dbReference>
<dbReference type="Pfam" id="PF00009">
    <property type="entry name" value="GTP_EFTU"/>
    <property type="match status" value="1"/>
</dbReference>
<organism evidence="3 4">
    <name type="scientific">Lithocarpus litseifolius</name>
    <dbReference type="NCBI Taxonomy" id="425828"/>
    <lineage>
        <taxon>Eukaryota</taxon>
        <taxon>Viridiplantae</taxon>
        <taxon>Streptophyta</taxon>
        <taxon>Embryophyta</taxon>
        <taxon>Tracheophyta</taxon>
        <taxon>Spermatophyta</taxon>
        <taxon>Magnoliopsida</taxon>
        <taxon>eudicotyledons</taxon>
        <taxon>Gunneridae</taxon>
        <taxon>Pentapetalae</taxon>
        <taxon>rosids</taxon>
        <taxon>fabids</taxon>
        <taxon>Fagales</taxon>
        <taxon>Fagaceae</taxon>
        <taxon>Lithocarpus</taxon>
    </lineage>
</organism>
<dbReference type="GO" id="GO:0097177">
    <property type="term" value="F:mitochondrial ribosome binding"/>
    <property type="evidence" value="ECO:0007669"/>
    <property type="project" value="TreeGrafter"/>
</dbReference>
<keyword evidence="1" id="KW-0175">Coiled coil</keyword>
<dbReference type="PANTHER" id="PTHR43512">
    <property type="entry name" value="TRANSLATION FACTOR GUF1-RELATED"/>
    <property type="match status" value="1"/>
</dbReference>
<name>A0AAW2D053_9ROSI</name>
<dbReference type="GO" id="GO:0005525">
    <property type="term" value="F:GTP binding"/>
    <property type="evidence" value="ECO:0007669"/>
    <property type="project" value="InterPro"/>
</dbReference>
<feature type="domain" description="Tr-type G" evidence="2">
    <location>
        <begin position="143"/>
        <end position="175"/>
    </location>
</feature>
<comment type="caution">
    <text evidence="3">The sequence shown here is derived from an EMBL/GenBank/DDBJ whole genome shotgun (WGS) entry which is preliminary data.</text>
</comment>
<evidence type="ECO:0000256" key="1">
    <source>
        <dbReference type="SAM" id="Coils"/>
    </source>
</evidence>
<accession>A0AAW2D053</accession>
<proteinExistence type="predicted"/>
<sequence>MHLLGELRRNRRSKLKKKCYPEDESKEDVIEKKSGWVNKLQYKELVNYWFLDTSQAKETGQAMEREIVFTKVYCHADGQPVTPEVGEKISEQRHKDELVEALALQKLQLDVQHKEQLAEVKRQLEAQHKEQKEEMMSHVKEMDFSIIAHVDHGKSTLVDKLLERTGSIKKGHGQPQYLEKLQPTRFDRIALVTMRSQISLANCAIMDMNCVLPVNKQNQCPTCRQELGDGKAPLEASGIAMCVMQTLRNNKMELRM</sequence>
<feature type="coiled-coil region" evidence="1">
    <location>
        <begin position="114"/>
        <end position="141"/>
    </location>
</feature>
<dbReference type="InterPro" id="IPR027417">
    <property type="entry name" value="P-loop_NTPase"/>
</dbReference>
<dbReference type="Gene3D" id="3.40.50.300">
    <property type="entry name" value="P-loop containing nucleotide triphosphate hydrolases"/>
    <property type="match status" value="1"/>
</dbReference>
<protein>
    <recommendedName>
        <fullName evidence="2">Tr-type G domain-containing protein</fullName>
    </recommendedName>
</protein>
<dbReference type="GO" id="GO:0045727">
    <property type="term" value="P:positive regulation of translation"/>
    <property type="evidence" value="ECO:0007669"/>
    <property type="project" value="TreeGrafter"/>
</dbReference>